<organism evidence="1 2">
    <name type="scientific">Smallanthus sonchifolius</name>
    <dbReference type="NCBI Taxonomy" id="185202"/>
    <lineage>
        <taxon>Eukaryota</taxon>
        <taxon>Viridiplantae</taxon>
        <taxon>Streptophyta</taxon>
        <taxon>Embryophyta</taxon>
        <taxon>Tracheophyta</taxon>
        <taxon>Spermatophyta</taxon>
        <taxon>Magnoliopsida</taxon>
        <taxon>eudicotyledons</taxon>
        <taxon>Gunneridae</taxon>
        <taxon>Pentapetalae</taxon>
        <taxon>asterids</taxon>
        <taxon>campanulids</taxon>
        <taxon>Asterales</taxon>
        <taxon>Asteraceae</taxon>
        <taxon>Asteroideae</taxon>
        <taxon>Heliantheae alliance</taxon>
        <taxon>Millerieae</taxon>
        <taxon>Smallanthus</taxon>
    </lineage>
</organism>
<gene>
    <name evidence="1" type="ORF">L1987_78606</name>
</gene>
<sequence>MDFFSRTYSTEEADFISHLFGSFSTKLPNVSTFQDSSAFWPHHDKLSTSNKTNANMQPIFSQENSCNDGDNVIFPTSSGESYLSISSQKGGVSVIPFIPAAEDNNISSNARKHSSDEVDVCPHELEKAKISKSQKLVSKVNTDRVDHDVTRLNGKKRASNGLAIDSQSVYAKKRRERINESSKSSSDDLWMYAPIAYNGLDLGSM</sequence>
<evidence type="ECO:0000313" key="2">
    <source>
        <dbReference type="Proteomes" id="UP001056120"/>
    </source>
</evidence>
<name>A0ACB8ZDB6_9ASTR</name>
<keyword evidence="2" id="KW-1185">Reference proteome</keyword>
<dbReference type="EMBL" id="CM042043">
    <property type="protein sequence ID" value="KAI3695608.1"/>
    <property type="molecule type" value="Genomic_DNA"/>
</dbReference>
<proteinExistence type="predicted"/>
<dbReference type="Proteomes" id="UP001056120">
    <property type="component" value="Linkage Group LG26"/>
</dbReference>
<protein>
    <submittedName>
        <fullName evidence="1">Uncharacterized protein</fullName>
    </submittedName>
</protein>
<accession>A0ACB8ZDB6</accession>
<reference evidence="1 2" key="2">
    <citation type="journal article" date="2022" name="Mol. Ecol. Resour.">
        <title>The genomes of chicory, endive, great burdock and yacon provide insights into Asteraceae paleo-polyploidization history and plant inulin production.</title>
        <authorList>
            <person name="Fan W."/>
            <person name="Wang S."/>
            <person name="Wang H."/>
            <person name="Wang A."/>
            <person name="Jiang F."/>
            <person name="Liu H."/>
            <person name="Zhao H."/>
            <person name="Xu D."/>
            <person name="Zhang Y."/>
        </authorList>
    </citation>
    <scope>NUCLEOTIDE SEQUENCE [LARGE SCALE GENOMIC DNA]</scope>
    <source>
        <strain evidence="2">cv. Yunnan</strain>
        <tissue evidence="1">Leaves</tissue>
    </source>
</reference>
<comment type="caution">
    <text evidence="1">The sequence shown here is derived from an EMBL/GenBank/DDBJ whole genome shotgun (WGS) entry which is preliminary data.</text>
</comment>
<evidence type="ECO:0000313" key="1">
    <source>
        <dbReference type="EMBL" id="KAI3695608.1"/>
    </source>
</evidence>
<reference evidence="2" key="1">
    <citation type="journal article" date="2022" name="Mol. Ecol. Resour.">
        <title>The genomes of chicory, endive, great burdock and yacon provide insights into Asteraceae palaeo-polyploidization history and plant inulin production.</title>
        <authorList>
            <person name="Fan W."/>
            <person name="Wang S."/>
            <person name="Wang H."/>
            <person name="Wang A."/>
            <person name="Jiang F."/>
            <person name="Liu H."/>
            <person name="Zhao H."/>
            <person name="Xu D."/>
            <person name="Zhang Y."/>
        </authorList>
    </citation>
    <scope>NUCLEOTIDE SEQUENCE [LARGE SCALE GENOMIC DNA]</scope>
    <source>
        <strain evidence="2">cv. Yunnan</strain>
    </source>
</reference>